<comment type="catalytic activity">
    <reaction evidence="5">
        <text>a 4-saturated-(3S)-3-hydroxyacyl-CoA = a (3E)-enoyl-CoA + H2O</text>
        <dbReference type="Rhea" id="RHEA:20724"/>
        <dbReference type="ChEBI" id="CHEBI:15377"/>
        <dbReference type="ChEBI" id="CHEBI:58521"/>
        <dbReference type="ChEBI" id="CHEBI:137480"/>
        <dbReference type="EC" id="4.2.1.17"/>
    </reaction>
</comment>
<keyword evidence="3" id="KW-0276">Fatty acid metabolism</keyword>
<dbReference type="GO" id="GO:0006631">
    <property type="term" value="P:fatty acid metabolic process"/>
    <property type="evidence" value="ECO:0007669"/>
    <property type="project" value="UniProtKB-KW"/>
</dbReference>
<evidence type="ECO:0000256" key="3">
    <source>
        <dbReference type="ARBA" id="ARBA00022832"/>
    </source>
</evidence>
<dbReference type="PANTHER" id="PTHR42964">
    <property type="entry name" value="ENOYL-COA HYDRATASE"/>
    <property type="match status" value="1"/>
</dbReference>
<dbReference type="PANTHER" id="PTHR42964:SF1">
    <property type="entry name" value="POLYKETIDE BIOSYNTHESIS ENOYL-COA HYDRATASE PKSH-RELATED"/>
    <property type="match status" value="1"/>
</dbReference>
<evidence type="ECO:0000256" key="6">
    <source>
        <dbReference type="RuleBase" id="RU003707"/>
    </source>
</evidence>
<dbReference type="InterPro" id="IPR018376">
    <property type="entry name" value="Enoyl-CoA_hyd/isom_CS"/>
</dbReference>
<evidence type="ECO:0008006" key="8">
    <source>
        <dbReference type="Google" id="ProtNLM"/>
    </source>
</evidence>
<gene>
    <name evidence="7" type="ORF">LRS1606.125</name>
</gene>
<name>A0A097SPW2_9NOCA</name>
<dbReference type="CDD" id="cd06558">
    <property type="entry name" value="crotonase-like"/>
    <property type="match status" value="1"/>
</dbReference>
<dbReference type="GO" id="GO:0004300">
    <property type="term" value="F:enoyl-CoA hydratase activity"/>
    <property type="evidence" value="ECO:0007669"/>
    <property type="project" value="UniProtKB-EC"/>
</dbReference>
<evidence type="ECO:0000256" key="5">
    <source>
        <dbReference type="ARBA" id="ARBA00023717"/>
    </source>
</evidence>
<evidence type="ECO:0000256" key="2">
    <source>
        <dbReference type="ARBA" id="ARBA00005254"/>
    </source>
</evidence>
<dbReference type="EMBL" id="KJ605395">
    <property type="protein sequence ID" value="AIU93559.1"/>
    <property type="molecule type" value="Genomic_DNA"/>
</dbReference>
<dbReference type="GO" id="GO:0008300">
    <property type="term" value="P:isoprenoid catabolic process"/>
    <property type="evidence" value="ECO:0007669"/>
    <property type="project" value="TreeGrafter"/>
</dbReference>
<dbReference type="Gene3D" id="3.90.226.10">
    <property type="entry name" value="2-enoyl-CoA Hydratase, Chain A, domain 1"/>
    <property type="match status" value="1"/>
</dbReference>
<accession>A0A097SPW2</accession>
<dbReference type="InterPro" id="IPR001753">
    <property type="entry name" value="Enoyl-CoA_hydra/iso"/>
</dbReference>
<comment type="function">
    <text evidence="1">Could possibly oxidize fatty acids using specific components.</text>
</comment>
<comment type="similarity">
    <text evidence="2 6">Belongs to the enoyl-CoA hydratase/isomerase family.</text>
</comment>
<dbReference type="Pfam" id="PF00378">
    <property type="entry name" value="ECH_1"/>
    <property type="match status" value="1"/>
</dbReference>
<evidence type="ECO:0000313" key="7">
    <source>
        <dbReference type="EMBL" id="AIU93559.1"/>
    </source>
</evidence>
<keyword evidence="7" id="KW-0614">Plasmid</keyword>
<dbReference type="InterPro" id="IPR051683">
    <property type="entry name" value="Enoyl-CoA_Hydratase/Isomerase"/>
</dbReference>
<dbReference type="PROSITE" id="PS00166">
    <property type="entry name" value="ENOYL_COA_HYDRATASE"/>
    <property type="match status" value="1"/>
</dbReference>
<dbReference type="AlphaFoldDB" id="A0A097SPW2"/>
<comment type="catalytic activity">
    <reaction evidence="4">
        <text>a (3S)-3-hydroxyacyl-CoA = a (2E)-enoyl-CoA + H2O</text>
        <dbReference type="Rhea" id="RHEA:16105"/>
        <dbReference type="ChEBI" id="CHEBI:15377"/>
        <dbReference type="ChEBI" id="CHEBI:57318"/>
        <dbReference type="ChEBI" id="CHEBI:58856"/>
        <dbReference type="EC" id="4.2.1.17"/>
    </reaction>
</comment>
<reference evidence="7" key="1">
    <citation type="submission" date="2014-03" db="EMBL/GenBank/DDBJ databases">
        <authorList>
            <person name="Zhang G."/>
            <person name="Zhu L."/>
            <person name="Fang P."/>
        </authorList>
    </citation>
    <scope>NUCLEOTIDE SEQUENCE</scope>
    <source>
        <strain evidence="7">NS1</strain>
        <plasmid evidence="7">pNSL1</plasmid>
    </source>
</reference>
<dbReference type="SUPFAM" id="SSF52096">
    <property type="entry name" value="ClpP/crotonase"/>
    <property type="match status" value="1"/>
</dbReference>
<sequence length="249" mass="27063">MLEVKQEDGILKVWLNRPTHRNALDTETLDEIYGLFSGLERRFDVRAVVLAGRGPSFCAGADRKHPPCAAPSDADEREARWVSQAGLRACRAIADCEVVTIAKLHGHVIGGGFGLAVSCDFRVASRDATFSLPEVDLGVPIAWGAVPRLVSELGAAKARELSILCDTIDAREAERINLVQRVVDRSDLDSITDGLARRIIEKPVMAVHMAKTSFRAMTNGMVDPTHADGELFVSGMHSAAGRENFPDVY</sequence>
<organism evidence="7">
    <name type="scientific">Rhodococcus sp. NS1</name>
    <dbReference type="NCBI Taxonomy" id="402236"/>
    <lineage>
        <taxon>Bacteria</taxon>
        <taxon>Bacillati</taxon>
        <taxon>Actinomycetota</taxon>
        <taxon>Actinomycetes</taxon>
        <taxon>Mycobacteriales</taxon>
        <taxon>Nocardiaceae</taxon>
        <taxon>Rhodococcus</taxon>
    </lineage>
</organism>
<evidence type="ECO:0000256" key="1">
    <source>
        <dbReference type="ARBA" id="ARBA00002994"/>
    </source>
</evidence>
<dbReference type="InterPro" id="IPR029045">
    <property type="entry name" value="ClpP/crotonase-like_dom_sf"/>
</dbReference>
<protein>
    <recommendedName>
        <fullName evidence="8">Enoyl-CoA hydratase/isomerase family protein</fullName>
    </recommendedName>
</protein>
<evidence type="ECO:0000256" key="4">
    <source>
        <dbReference type="ARBA" id="ARBA00023709"/>
    </source>
</evidence>
<geneLocation type="plasmid" evidence="7">
    <name>pNSL1</name>
</geneLocation>
<keyword evidence="3" id="KW-0443">Lipid metabolism</keyword>
<proteinExistence type="inferred from homology"/>